<accession>A0AAE0FLV5</accession>
<dbReference type="EMBL" id="LGRX02016952">
    <property type="protein sequence ID" value="KAK3261366.1"/>
    <property type="molecule type" value="Genomic_DNA"/>
</dbReference>
<keyword evidence="1" id="KW-0732">Signal</keyword>
<organism evidence="2 3">
    <name type="scientific">Cymbomonas tetramitiformis</name>
    <dbReference type="NCBI Taxonomy" id="36881"/>
    <lineage>
        <taxon>Eukaryota</taxon>
        <taxon>Viridiplantae</taxon>
        <taxon>Chlorophyta</taxon>
        <taxon>Pyramimonadophyceae</taxon>
        <taxon>Pyramimonadales</taxon>
        <taxon>Pyramimonadaceae</taxon>
        <taxon>Cymbomonas</taxon>
    </lineage>
</organism>
<protein>
    <submittedName>
        <fullName evidence="2">Uncharacterized protein</fullName>
    </submittedName>
</protein>
<feature type="non-terminal residue" evidence="2">
    <location>
        <position position="216"/>
    </location>
</feature>
<gene>
    <name evidence="2" type="ORF">CYMTET_29722</name>
</gene>
<sequence>MRFLWSLFLLGSLLEAQVFAWRGHKENIPDYTIKGEEWIEKLHQEYESKKAKVSFCFGDNDETIFELAKRSFPTPLLAPGPSDDVVCNNATRIALNLCSPKEIEFYYEHLLRSNDPETVPDNPACRAKDSATGVCSPGYFHALPDLPSIPHTCCEGYFCPAHLTCILPCPYGSYCPRAFESDPPDDFLQRGVGLHSKWCAPFGYKKRLNMSCGGAD</sequence>
<evidence type="ECO:0000313" key="2">
    <source>
        <dbReference type="EMBL" id="KAK3261366.1"/>
    </source>
</evidence>
<keyword evidence="3" id="KW-1185">Reference proteome</keyword>
<proteinExistence type="predicted"/>
<comment type="caution">
    <text evidence="2">The sequence shown here is derived from an EMBL/GenBank/DDBJ whole genome shotgun (WGS) entry which is preliminary data.</text>
</comment>
<reference evidence="2 3" key="1">
    <citation type="journal article" date="2015" name="Genome Biol. Evol.">
        <title>Comparative Genomics of a Bacterivorous Green Alga Reveals Evolutionary Causalities and Consequences of Phago-Mixotrophic Mode of Nutrition.</title>
        <authorList>
            <person name="Burns J.A."/>
            <person name="Paasch A."/>
            <person name="Narechania A."/>
            <person name="Kim E."/>
        </authorList>
    </citation>
    <scope>NUCLEOTIDE SEQUENCE [LARGE SCALE GENOMIC DNA]</scope>
    <source>
        <strain evidence="2 3">PLY_AMNH</strain>
    </source>
</reference>
<evidence type="ECO:0000256" key="1">
    <source>
        <dbReference type="SAM" id="SignalP"/>
    </source>
</evidence>
<name>A0AAE0FLV5_9CHLO</name>
<feature type="chain" id="PRO_5042236413" evidence="1">
    <location>
        <begin position="21"/>
        <end position="216"/>
    </location>
</feature>
<dbReference type="Proteomes" id="UP001190700">
    <property type="component" value="Unassembled WGS sequence"/>
</dbReference>
<dbReference type="AlphaFoldDB" id="A0AAE0FLV5"/>
<evidence type="ECO:0000313" key="3">
    <source>
        <dbReference type="Proteomes" id="UP001190700"/>
    </source>
</evidence>
<feature type="signal peptide" evidence="1">
    <location>
        <begin position="1"/>
        <end position="20"/>
    </location>
</feature>